<dbReference type="RefSeq" id="WP_169351775.1">
    <property type="nucleotide sequence ID" value="NZ_JABBJJ010000451.1"/>
</dbReference>
<keyword evidence="4" id="KW-0663">Pyridoxal phosphate</keyword>
<evidence type="ECO:0000313" key="7">
    <source>
        <dbReference type="EMBL" id="NMO22647.1"/>
    </source>
</evidence>
<comment type="similarity">
    <text evidence="1">Belongs to the class-II pyridoxal-phosphate-dependent aminotransferase family. Histidinol-phosphate aminotransferase subfamily.</text>
</comment>
<name>A0A848LX15_9BACT</name>
<reference evidence="7 8" key="1">
    <citation type="submission" date="2020-04" db="EMBL/GenBank/DDBJ databases">
        <title>Draft genome of Pyxidicoccus fallax type strain.</title>
        <authorList>
            <person name="Whitworth D.E."/>
        </authorList>
    </citation>
    <scope>NUCLEOTIDE SEQUENCE [LARGE SCALE GENOMIC DNA]</scope>
    <source>
        <strain evidence="7 8">DSM 14698</strain>
    </source>
</reference>
<dbReference type="Gene3D" id="3.40.640.10">
    <property type="entry name" value="Type I PLP-dependent aspartate aminotransferase-like (Major domain)"/>
    <property type="match status" value="1"/>
</dbReference>
<dbReference type="InterPro" id="IPR015421">
    <property type="entry name" value="PyrdxlP-dep_Trfase_major"/>
</dbReference>
<dbReference type="InterPro" id="IPR015424">
    <property type="entry name" value="PyrdxlP-dep_Trfase"/>
</dbReference>
<dbReference type="InterPro" id="IPR015422">
    <property type="entry name" value="PyrdxlP-dep_Trfase_small"/>
</dbReference>
<dbReference type="Gene3D" id="3.90.1150.10">
    <property type="entry name" value="Aspartate Aminotransferase, domain 1"/>
    <property type="match status" value="1"/>
</dbReference>
<gene>
    <name evidence="7" type="ORF">HG543_48495</name>
</gene>
<evidence type="ECO:0000256" key="4">
    <source>
        <dbReference type="ARBA" id="ARBA00022898"/>
    </source>
</evidence>
<feature type="region of interest" description="Disordered" evidence="5">
    <location>
        <begin position="26"/>
        <end position="55"/>
    </location>
</feature>
<dbReference type="PANTHER" id="PTHR43643:SF3">
    <property type="entry name" value="HISTIDINOL-PHOSPHATE AMINOTRANSFERASE"/>
    <property type="match status" value="1"/>
</dbReference>
<organism evidence="7 8">
    <name type="scientific">Pyxidicoccus fallax</name>
    <dbReference type="NCBI Taxonomy" id="394095"/>
    <lineage>
        <taxon>Bacteria</taxon>
        <taxon>Pseudomonadati</taxon>
        <taxon>Myxococcota</taxon>
        <taxon>Myxococcia</taxon>
        <taxon>Myxococcales</taxon>
        <taxon>Cystobacterineae</taxon>
        <taxon>Myxococcaceae</taxon>
        <taxon>Pyxidicoccus</taxon>
    </lineage>
</organism>
<dbReference type="GO" id="GO:0030170">
    <property type="term" value="F:pyridoxal phosphate binding"/>
    <property type="evidence" value="ECO:0007669"/>
    <property type="project" value="InterPro"/>
</dbReference>
<comment type="caution">
    <text evidence="7">The sequence shown here is derived from an EMBL/GenBank/DDBJ whole genome shotgun (WGS) entry which is preliminary data.</text>
</comment>
<evidence type="ECO:0000256" key="1">
    <source>
        <dbReference type="ARBA" id="ARBA00007970"/>
    </source>
</evidence>
<dbReference type="GO" id="GO:0008483">
    <property type="term" value="F:transaminase activity"/>
    <property type="evidence" value="ECO:0007669"/>
    <property type="project" value="UniProtKB-KW"/>
</dbReference>
<feature type="domain" description="Aminotransferase class I/classII large" evidence="6">
    <location>
        <begin position="44"/>
        <end position="367"/>
    </location>
</feature>
<dbReference type="InterPro" id="IPR004839">
    <property type="entry name" value="Aminotransferase_I/II_large"/>
</dbReference>
<dbReference type="Proteomes" id="UP000518300">
    <property type="component" value="Unassembled WGS sequence"/>
</dbReference>
<feature type="compositionally biased region" description="Polar residues" evidence="5">
    <location>
        <begin position="38"/>
        <end position="50"/>
    </location>
</feature>
<keyword evidence="3 7" id="KW-0808">Transferase</keyword>
<protein>
    <submittedName>
        <fullName evidence="7">Aminotransferase class I/II-fold pyridoxal phosphate-dependent enzyme</fullName>
    </submittedName>
</protein>
<keyword evidence="2 7" id="KW-0032">Aminotransferase</keyword>
<accession>A0A848LX15</accession>
<evidence type="ECO:0000256" key="5">
    <source>
        <dbReference type="SAM" id="MobiDB-lite"/>
    </source>
</evidence>
<dbReference type="InterPro" id="IPR006311">
    <property type="entry name" value="TAT_signal"/>
</dbReference>
<feature type="compositionally biased region" description="Low complexity" evidence="5">
    <location>
        <begin position="26"/>
        <end position="37"/>
    </location>
</feature>
<sequence>MLIDRRQLLWGGGLAAAALATADATARAPATPGGRTRSAATPSIRLSANENPYGPSASARRAIQAALGEGNRYARNAAELEAHVARRDGLTPEHVVLTPGSQALLCLAALWARQAGGEVVASDLAYSGLTDYAERLGVPVHRVPMAPGFVHDLDAMEARVTPATKLVYVCNPNNPTGTVVDPERLRAFCEAVSPRALVVVDEAYGDYVLEPGYASMAELVKEGHNVLVARTFSKLHALAGMRVGYGLAPTALADALRKLRMGGGGMAVNVLAVHAALASAEDTAFQEQSRRKNAEVREHVVRALRAEGLTPPVSHANFVYVPMENDVERFGAAMEKRGVRIVASPPIRGLRITVGTAEEMARFAEAFKAARAER</sequence>
<dbReference type="Pfam" id="PF00155">
    <property type="entry name" value="Aminotran_1_2"/>
    <property type="match status" value="1"/>
</dbReference>
<evidence type="ECO:0000313" key="8">
    <source>
        <dbReference type="Proteomes" id="UP000518300"/>
    </source>
</evidence>
<evidence type="ECO:0000259" key="6">
    <source>
        <dbReference type="Pfam" id="PF00155"/>
    </source>
</evidence>
<evidence type="ECO:0000256" key="2">
    <source>
        <dbReference type="ARBA" id="ARBA00022576"/>
    </source>
</evidence>
<dbReference type="PANTHER" id="PTHR43643">
    <property type="entry name" value="HISTIDINOL-PHOSPHATE AMINOTRANSFERASE 2"/>
    <property type="match status" value="1"/>
</dbReference>
<evidence type="ECO:0000256" key="3">
    <source>
        <dbReference type="ARBA" id="ARBA00022679"/>
    </source>
</evidence>
<dbReference type="PROSITE" id="PS51318">
    <property type="entry name" value="TAT"/>
    <property type="match status" value="1"/>
</dbReference>
<proteinExistence type="inferred from homology"/>
<dbReference type="EMBL" id="JABBJJ010000451">
    <property type="protein sequence ID" value="NMO22647.1"/>
    <property type="molecule type" value="Genomic_DNA"/>
</dbReference>
<dbReference type="InterPro" id="IPR050106">
    <property type="entry name" value="HistidinolP_aminotransfase"/>
</dbReference>
<dbReference type="CDD" id="cd00609">
    <property type="entry name" value="AAT_like"/>
    <property type="match status" value="1"/>
</dbReference>
<keyword evidence="8" id="KW-1185">Reference proteome</keyword>
<dbReference type="SUPFAM" id="SSF53383">
    <property type="entry name" value="PLP-dependent transferases"/>
    <property type="match status" value="1"/>
</dbReference>
<dbReference type="AlphaFoldDB" id="A0A848LX15"/>